<accession>A0A4P9WPT9</accession>
<organism evidence="1 2">
    <name type="scientific">Blyttiomyces helicus</name>
    <dbReference type="NCBI Taxonomy" id="388810"/>
    <lineage>
        <taxon>Eukaryota</taxon>
        <taxon>Fungi</taxon>
        <taxon>Fungi incertae sedis</taxon>
        <taxon>Chytridiomycota</taxon>
        <taxon>Chytridiomycota incertae sedis</taxon>
        <taxon>Chytridiomycetes</taxon>
        <taxon>Chytridiomycetes incertae sedis</taxon>
        <taxon>Blyttiomyces</taxon>
    </lineage>
</organism>
<keyword evidence="2" id="KW-1185">Reference proteome</keyword>
<name>A0A4P9WPT9_9FUNG</name>
<evidence type="ECO:0000313" key="1">
    <source>
        <dbReference type="EMBL" id="RKO94355.1"/>
    </source>
</evidence>
<dbReference type="EMBL" id="KZ993920">
    <property type="protein sequence ID" value="RKO94355.1"/>
    <property type="molecule type" value="Genomic_DNA"/>
</dbReference>
<evidence type="ECO:0000313" key="2">
    <source>
        <dbReference type="Proteomes" id="UP000269721"/>
    </source>
</evidence>
<proteinExistence type="predicted"/>
<sequence>MSSRASRRSRPCPWLSETGEAAAVAQQFGDLLSKDSRCRRLPFAADQSAGAEIPRDVLICAMTKGAGDVENDVDNDGWQRLPPRRRFQHRWLRCLRRSGQLHYLDLGRERDQLGSGGACFLPVPRICSVFPVFRRHKVLPDIRSRLTIQFLRSVQWKEVEPDQARGVRLLNGYAGCGGFLLVVQGEAEFGSADIHDVPEGRGDRNVVGEKLNQTQLTLARTPPAVMPAIRQPSTHQLSKLCHLPPPSSPPHTSRQRAGKRGVTTKGVFVVREIIIFCNGNFVGVDDGEAITVIELFKGYAAVSTITSSLELGAPTDRSLQSSTSMSLKATNMPLSPAASAKSERITLKRASIWGTPTPQGDHIIMIPKDDTVELSGKVRFHKQGRSMHTSPTGASTCSGMFVMTKRTKVGITSLGATRWDELRSSDEPDRKERNITPKALSTHLRMQSHDTTMNVPNQIGGRL</sequence>
<protein>
    <submittedName>
        <fullName evidence="1">Uncharacterized protein</fullName>
    </submittedName>
</protein>
<dbReference type="Proteomes" id="UP000269721">
    <property type="component" value="Unassembled WGS sequence"/>
</dbReference>
<dbReference type="AlphaFoldDB" id="A0A4P9WPT9"/>
<gene>
    <name evidence="1" type="ORF">BDK51DRAFT_46510</name>
</gene>
<reference evidence="2" key="1">
    <citation type="journal article" date="2018" name="Nat. Microbiol.">
        <title>Leveraging single-cell genomics to expand the fungal tree of life.</title>
        <authorList>
            <person name="Ahrendt S.R."/>
            <person name="Quandt C.A."/>
            <person name="Ciobanu D."/>
            <person name="Clum A."/>
            <person name="Salamov A."/>
            <person name="Andreopoulos B."/>
            <person name="Cheng J.F."/>
            <person name="Woyke T."/>
            <person name="Pelin A."/>
            <person name="Henrissat B."/>
            <person name="Reynolds N.K."/>
            <person name="Benny G.L."/>
            <person name="Smith M.E."/>
            <person name="James T.Y."/>
            <person name="Grigoriev I.V."/>
        </authorList>
    </citation>
    <scope>NUCLEOTIDE SEQUENCE [LARGE SCALE GENOMIC DNA]</scope>
</reference>